<keyword evidence="1" id="KW-0808">Transferase</keyword>
<dbReference type="Gene3D" id="1.10.510.10">
    <property type="entry name" value="Transferase(Phosphotransferase) domain 1"/>
    <property type="match status" value="1"/>
</dbReference>
<sequence length="223" mass="25547">MESRSLRLLTLLDYPRGDVKRGERIYEELKERGVEDLKFVSKGYRGVVFKGLLKGKPVAVKVRRSDTPKEVPLKEYKFLSHLFNTFGSDAPSPLPYFSTSDFVVMEWIEGKPFPDAFKEEPRLSTRGVLISCYKLDVSKVEHSEIKGEKHLIFTGENVKVIDFESAKFKERPRNLLQFVGYHLIGRGLYRELGVSLGTLRGLIELYKVDPDEGLKGFLSELKL</sequence>
<proteinExistence type="predicted"/>
<dbReference type="PANTHER" id="PTHR37171">
    <property type="entry name" value="SERINE/THREONINE-PROTEIN KINASE YRZF-RELATED"/>
    <property type="match status" value="1"/>
</dbReference>
<keyword evidence="2" id="KW-1185">Reference proteome</keyword>
<dbReference type="InterPro" id="IPR052396">
    <property type="entry name" value="Meiotic_Drive_Suppr_Kinase"/>
</dbReference>
<dbReference type="Proteomes" id="UP000280881">
    <property type="component" value="Unassembled WGS sequence"/>
</dbReference>
<dbReference type="InterPro" id="IPR011009">
    <property type="entry name" value="Kinase-like_dom_sf"/>
</dbReference>
<keyword evidence="1" id="KW-0418">Kinase</keyword>
<evidence type="ECO:0000313" key="1">
    <source>
        <dbReference type="EMBL" id="RKQ63440.1"/>
    </source>
</evidence>
<reference evidence="1 2" key="1">
    <citation type="submission" date="2018-10" db="EMBL/GenBank/DDBJ databases">
        <title>Genomic Encyclopedia of Type Strains, Phase IV (KMG-IV): sequencing the most valuable type-strain genomes for metagenomic binning, comparative biology and taxonomic classification.</title>
        <authorList>
            <person name="Goeker M."/>
        </authorList>
    </citation>
    <scope>NUCLEOTIDE SEQUENCE [LARGE SCALE GENOMIC DNA]</scope>
    <source>
        <strain evidence="1 2">DSM 15521</strain>
    </source>
</reference>
<dbReference type="PANTHER" id="PTHR37171:SF1">
    <property type="entry name" value="SERINE_THREONINE-PROTEIN KINASE YRZF-RELATED"/>
    <property type="match status" value="1"/>
</dbReference>
<comment type="caution">
    <text evidence="1">The sequence shown here is derived from an EMBL/GenBank/DDBJ whole genome shotgun (WGS) entry which is preliminary data.</text>
</comment>
<dbReference type="EMBL" id="RBIE01000001">
    <property type="protein sequence ID" value="RKQ63440.1"/>
    <property type="molecule type" value="Genomic_DNA"/>
</dbReference>
<protein>
    <submittedName>
        <fullName evidence="1">Putative serine/threonine protein kinase</fullName>
    </submittedName>
</protein>
<dbReference type="GO" id="GO:0004674">
    <property type="term" value="F:protein serine/threonine kinase activity"/>
    <property type="evidence" value="ECO:0007669"/>
    <property type="project" value="UniProtKB-KW"/>
</dbReference>
<keyword evidence="1" id="KW-0723">Serine/threonine-protein kinase</keyword>
<name>A0A420W7Y8_9BACT</name>
<gene>
    <name evidence="1" type="ORF">C7457_0311</name>
</gene>
<dbReference type="OrthoDB" id="12921at2"/>
<accession>A0A420W7Y8</accession>
<dbReference type="SUPFAM" id="SSF56112">
    <property type="entry name" value="Protein kinase-like (PK-like)"/>
    <property type="match status" value="1"/>
</dbReference>
<organism evidence="1 2">
    <name type="scientific">Thermovibrio guaymasensis</name>
    <dbReference type="NCBI Taxonomy" id="240167"/>
    <lineage>
        <taxon>Bacteria</taxon>
        <taxon>Pseudomonadati</taxon>
        <taxon>Aquificota</taxon>
        <taxon>Aquificia</taxon>
        <taxon>Desulfurobacteriales</taxon>
        <taxon>Desulfurobacteriaceae</taxon>
        <taxon>Thermovibrio</taxon>
    </lineage>
</organism>
<dbReference type="AlphaFoldDB" id="A0A420W7Y8"/>
<evidence type="ECO:0000313" key="2">
    <source>
        <dbReference type="Proteomes" id="UP000280881"/>
    </source>
</evidence>
<dbReference type="RefSeq" id="WP_121169686.1">
    <property type="nucleotide sequence ID" value="NZ_RBIE01000001.1"/>
</dbReference>